<evidence type="ECO:0000313" key="2">
    <source>
        <dbReference type="EMBL" id="OTF92955.1"/>
    </source>
</evidence>
<gene>
    <name evidence="2" type="ORF">HannXRQ_Chr16g0527651</name>
    <name evidence="1" type="ORF">HanXRQr2_Chr16g0771971</name>
</gene>
<accession>A0A251S2M1</accession>
<sequence length="65" mass="7300">MNINNSLFFLKNSDDPAYFPQYSSIPSKCPSSPNLHFLITSRTLHPFPEDVESSSPSIRSLSSPR</sequence>
<evidence type="ECO:0000313" key="3">
    <source>
        <dbReference type="Proteomes" id="UP000215914"/>
    </source>
</evidence>
<reference evidence="1" key="3">
    <citation type="submission" date="2020-06" db="EMBL/GenBank/DDBJ databases">
        <title>Helianthus annuus Genome sequencing and assembly Release 2.</title>
        <authorList>
            <person name="Gouzy J."/>
            <person name="Langlade N."/>
            <person name="Munos S."/>
        </authorList>
    </citation>
    <scope>NUCLEOTIDE SEQUENCE</scope>
    <source>
        <tissue evidence="1">Leaves</tissue>
    </source>
</reference>
<name>A0A251S2M1_HELAN</name>
<reference evidence="2" key="2">
    <citation type="submission" date="2017-02" db="EMBL/GenBank/DDBJ databases">
        <title>Sunflower complete genome.</title>
        <authorList>
            <person name="Langlade N."/>
            <person name="Munos S."/>
        </authorList>
    </citation>
    <scope>NUCLEOTIDE SEQUENCE [LARGE SCALE GENOMIC DNA]</scope>
    <source>
        <tissue evidence="2">Leaves</tissue>
    </source>
</reference>
<proteinExistence type="predicted"/>
<dbReference type="InParanoid" id="A0A251S2M1"/>
<organism evidence="2 3">
    <name type="scientific">Helianthus annuus</name>
    <name type="common">Common sunflower</name>
    <dbReference type="NCBI Taxonomy" id="4232"/>
    <lineage>
        <taxon>Eukaryota</taxon>
        <taxon>Viridiplantae</taxon>
        <taxon>Streptophyta</taxon>
        <taxon>Embryophyta</taxon>
        <taxon>Tracheophyta</taxon>
        <taxon>Spermatophyta</taxon>
        <taxon>Magnoliopsida</taxon>
        <taxon>eudicotyledons</taxon>
        <taxon>Gunneridae</taxon>
        <taxon>Pentapetalae</taxon>
        <taxon>asterids</taxon>
        <taxon>campanulids</taxon>
        <taxon>Asterales</taxon>
        <taxon>Asteraceae</taxon>
        <taxon>Asteroideae</taxon>
        <taxon>Heliantheae alliance</taxon>
        <taxon>Heliantheae</taxon>
        <taxon>Helianthus</taxon>
    </lineage>
</organism>
<dbReference type="EMBL" id="MNCJ02000331">
    <property type="protein sequence ID" value="KAF5762017.1"/>
    <property type="molecule type" value="Genomic_DNA"/>
</dbReference>
<dbReference type="Proteomes" id="UP000215914">
    <property type="component" value="Chromosome 16"/>
</dbReference>
<dbReference type="Gramene" id="mRNA:HanXRQr2_Chr16g0771971">
    <property type="protein sequence ID" value="CDS:HanXRQr2_Chr16g0771971.1"/>
    <property type="gene ID" value="HanXRQr2_Chr16g0771971"/>
</dbReference>
<evidence type="ECO:0000313" key="1">
    <source>
        <dbReference type="EMBL" id="KAF5762017.1"/>
    </source>
</evidence>
<dbReference type="AlphaFoldDB" id="A0A251S2M1"/>
<reference evidence="1 3" key="1">
    <citation type="journal article" date="2017" name="Nature">
        <title>The sunflower genome provides insights into oil metabolism, flowering and Asterid evolution.</title>
        <authorList>
            <person name="Badouin H."/>
            <person name="Gouzy J."/>
            <person name="Grassa C.J."/>
            <person name="Murat F."/>
            <person name="Staton S.E."/>
            <person name="Cottret L."/>
            <person name="Lelandais-Briere C."/>
            <person name="Owens G.L."/>
            <person name="Carrere S."/>
            <person name="Mayjonade B."/>
            <person name="Legrand L."/>
            <person name="Gill N."/>
            <person name="Kane N.C."/>
            <person name="Bowers J.E."/>
            <person name="Hubner S."/>
            <person name="Bellec A."/>
            <person name="Berard A."/>
            <person name="Berges H."/>
            <person name="Blanchet N."/>
            <person name="Boniface M.C."/>
            <person name="Brunel D."/>
            <person name="Catrice O."/>
            <person name="Chaidir N."/>
            <person name="Claudel C."/>
            <person name="Donnadieu C."/>
            <person name="Faraut T."/>
            <person name="Fievet G."/>
            <person name="Helmstetter N."/>
            <person name="King M."/>
            <person name="Knapp S.J."/>
            <person name="Lai Z."/>
            <person name="Le Paslier M.C."/>
            <person name="Lippi Y."/>
            <person name="Lorenzon L."/>
            <person name="Mandel J.R."/>
            <person name="Marage G."/>
            <person name="Marchand G."/>
            <person name="Marquand E."/>
            <person name="Bret-Mestries E."/>
            <person name="Morien E."/>
            <person name="Nambeesan S."/>
            <person name="Nguyen T."/>
            <person name="Pegot-Espagnet P."/>
            <person name="Pouilly N."/>
            <person name="Raftis F."/>
            <person name="Sallet E."/>
            <person name="Schiex T."/>
            <person name="Thomas J."/>
            <person name="Vandecasteele C."/>
            <person name="Vares D."/>
            <person name="Vear F."/>
            <person name="Vautrin S."/>
            <person name="Crespi M."/>
            <person name="Mangin B."/>
            <person name="Burke J.M."/>
            <person name="Salse J."/>
            <person name="Munos S."/>
            <person name="Vincourt P."/>
            <person name="Rieseberg L.H."/>
            <person name="Langlade N.B."/>
        </authorList>
    </citation>
    <scope>NUCLEOTIDE SEQUENCE [LARGE SCALE GENOMIC DNA]</scope>
    <source>
        <strain evidence="3">cv. SF193</strain>
        <tissue evidence="1">Leaves</tissue>
    </source>
</reference>
<keyword evidence="3" id="KW-1185">Reference proteome</keyword>
<protein>
    <submittedName>
        <fullName evidence="2">Uncharacterized protein</fullName>
    </submittedName>
</protein>
<dbReference type="EMBL" id="CM007905">
    <property type="protein sequence ID" value="OTF92955.1"/>
    <property type="molecule type" value="Genomic_DNA"/>
</dbReference>